<dbReference type="InterPro" id="IPR036390">
    <property type="entry name" value="WH_DNA-bd_sf"/>
</dbReference>
<evidence type="ECO:0000256" key="4">
    <source>
        <dbReference type="ARBA" id="ARBA00023163"/>
    </source>
</evidence>
<evidence type="ECO:0000313" key="7">
    <source>
        <dbReference type="Proteomes" id="UP001336250"/>
    </source>
</evidence>
<name>A0AAW9QEC8_9BURK</name>
<dbReference type="Gene3D" id="1.10.10.10">
    <property type="entry name" value="Winged helix-like DNA-binding domain superfamily/Winged helix DNA-binding domain"/>
    <property type="match status" value="1"/>
</dbReference>
<keyword evidence="4" id="KW-0804">Transcription</keyword>
<evidence type="ECO:0000256" key="2">
    <source>
        <dbReference type="ARBA" id="ARBA00023015"/>
    </source>
</evidence>
<sequence>MDMLRAMRVFVNVVDEGSFANAARALKMTPAVITRTVAQLEAHLQARLLHRTTRRLSVTDVGAAYLDRVRRILAAVEDAEQRTRSDASDEAGVLRIAAPPTLLSHQLVRLLPEFRERHPRVALHIEPTQAPDVLDDNADVTLLVAPEDSLDGEFVARRLARSELLLCAAPSYLDQRGRPRHPSELAQHELLVSSVTPGLRPWRFEPADDAGRDSIVVRGRRGGAIDTMHHETLYEAAMAGMGIVNTLSFVAGQAVQRGQLERVLGDWRLGAYELHAGMPSRKHQTARSRLFIDFLVEKFGGQAHDPWLQAMAEARDDTEMTAA</sequence>
<dbReference type="Pfam" id="PF00126">
    <property type="entry name" value="HTH_1"/>
    <property type="match status" value="1"/>
</dbReference>
<dbReference type="InterPro" id="IPR005119">
    <property type="entry name" value="LysR_subst-bd"/>
</dbReference>
<protein>
    <submittedName>
        <fullName evidence="6">LysR family transcriptional regulator</fullName>
    </submittedName>
</protein>
<comment type="similarity">
    <text evidence="1">Belongs to the LysR transcriptional regulatory family.</text>
</comment>
<evidence type="ECO:0000256" key="3">
    <source>
        <dbReference type="ARBA" id="ARBA00023125"/>
    </source>
</evidence>
<evidence type="ECO:0000313" key="6">
    <source>
        <dbReference type="EMBL" id="MEF7615172.1"/>
    </source>
</evidence>
<dbReference type="Pfam" id="PF03466">
    <property type="entry name" value="LysR_substrate"/>
    <property type="match status" value="1"/>
</dbReference>
<gene>
    <name evidence="6" type="ORF">V4F39_14720</name>
</gene>
<reference evidence="6 7" key="1">
    <citation type="submission" date="2024-02" db="EMBL/GenBank/DDBJ databases">
        <title>Genome sequence of Aquincola sp. MAHUQ-54.</title>
        <authorList>
            <person name="Huq M.A."/>
        </authorList>
    </citation>
    <scope>NUCLEOTIDE SEQUENCE [LARGE SCALE GENOMIC DNA]</scope>
    <source>
        <strain evidence="6 7">MAHUQ-54</strain>
    </source>
</reference>
<accession>A0AAW9QEC8</accession>
<dbReference type="InterPro" id="IPR000847">
    <property type="entry name" value="LysR_HTH_N"/>
</dbReference>
<dbReference type="AlphaFoldDB" id="A0AAW9QEC8"/>
<dbReference type="InterPro" id="IPR058163">
    <property type="entry name" value="LysR-type_TF_proteobact-type"/>
</dbReference>
<dbReference type="EMBL" id="JAZIBG010000028">
    <property type="protein sequence ID" value="MEF7615172.1"/>
    <property type="molecule type" value="Genomic_DNA"/>
</dbReference>
<dbReference type="InterPro" id="IPR036388">
    <property type="entry name" value="WH-like_DNA-bd_sf"/>
</dbReference>
<evidence type="ECO:0000259" key="5">
    <source>
        <dbReference type="PROSITE" id="PS50931"/>
    </source>
</evidence>
<keyword evidence="3" id="KW-0238">DNA-binding</keyword>
<feature type="domain" description="HTH lysR-type" evidence="5">
    <location>
        <begin position="1"/>
        <end position="59"/>
    </location>
</feature>
<keyword evidence="7" id="KW-1185">Reference proteome</keyword>
<dbReference type="PROSITE" id="PS50931">
    <property type="entry name" value="HTH_LYSR"/>
    <property type="match status" value="1"/>
</dbReference>
<dbReference type="CDD" id="cd08422">
    <property type="entry name" value="PBP2_CrgA_like"/>
    <property type="match status" value="1"/>
</dbReference>
<dbReference type="GO" id="GO:0003700">
    <property type="term" value="F:DNA-binding transcription factor activity"/>
    <property type="evidence" value="ECO:0007669"/>
    <property type="project" value="InterPro"/>
</dbReference>
<dbReference type="SUPFAM" id="SSF53850">
    <property type="entry name" value="Periplasmic binding protein-like II"/>
    <property type="match status" value="1"/>
</dbReference>
<comment type="caution">
    <text evidence="6">The sequence shown here is derived from an EMBL/GenBank/DDBJ whole genome shotgun (WGS) entry which is preliminary data.</text>
</comment>
<dbReference type="PANTHER" id="PTHR30537:SF5">
    <property type="entry name" value="HTH-TYPE TRANSCRIPTIONAL ACTIVATOR TTDR-RELATED"/>
    <property type="match status" value="1"/>
</dbReference>
<dbReference type="RefSeq" id="WP_332290303.1">
    <property type="nucleotide sequence ID" value="NZ_JAZIBG010000028.1"/>
</dbReference>
<dbReference type="GO" id="GO:0003677">
    <property type="term" value="F:DNA binding"/>
    <property type="evidence" value="ECO:0007669"/>
    <property type="project" value="UniProtKB-KW"/>
</dbReference>
<dbReference type="Proteomes" id="UP001336250">
    <property type="component" value="Unassembled WGS sequence"/>
</dbReference>
<organism evidence="6 7">
    <name type="scientific">Aquincola agrisoli</name>
    <dbReference type="NCBI Taxonomy" id="3119538"/>
    <lineage>
        <taxon>Bacteria</taxon>
        <taxon>Pseudomonadati</taxon>
        <taxon>Pseudomonadota</taxon>
        <taxon>Betaproteobacteria</taxon>
        <taxon>Burkholderiales</taxon>
        <taxon>Sphaerotilaceae</taxon>
        <taxon>Aquincola</taxon>
    </lineage>
</organism>
<evidence type="ECO:0000256" key="1">
    <source>
        <dbReference type="ARBA" id="ARBA00009437"/>
    </source>
</evidence>
<dbReference type="PANTHER" id="PTHR30537">
    <property type="entry name" value="HTH-TYPE TRANSCRIPTIONAL REGULATOR"/>
    <property type="match status" value="1"/>
</dbReference>
<dbReference type="Gene3D" id="3.40.190.290">
    <property type="match status" value="1"/>
</dbReference>
<dbReference type="FunFam" id="1.10.10.10:FF:000001">
    <property type="entry name" value="LysR family transcriptional regulator"/>
    <property type="match status" value="1"/>
</dbReference>
<keyword evidence="2" id="KW-0805">Transcription regulation</keyword>
<dbReference type="SUPFAM" id="SSF46785">
    <property type="entry name" value="Winged helix' DNA-binding domain"/>
    <property type="match status" value="1"/>
</dbReference>
<proteinExistence type="inferred from homology"/>